<dbReference type="PANTHER" id="PTHR23506">
    <property type="entry name" value="GH10249P"/>
    <property type="match status" value="1"/>
</dbReference>
<dbReference type="Pfam" id="PF07690">
    <property type="entry name" value="MFS_1"/>
    <property type="match status" value="1"/>
</dbReference>
<keyword evidence="10" id="KW-1185">Reference proteome</keyword>
<dbReference type="PRINTS" id="PR01035">
    <property type="entry name" value="TCRTETA"/>
</dbReference>
<dbReference type="InterPro" id="IPR036259">
    <property type="entry name" value="MFS_trans_sf"/>
</dbReference>
<sequence length="457" mass="48338">MRASANWRSSPTLVVVVVCVAVFTDIFLYGLIVPVLPFALEERIGLSGKGVQRWSSILLATYGGSILIGSVFAGWIGDQACKRTKQLPFLAGMLVAGGATLLFSLSKSLGWVLIARILQGLSTALIFTIGYSLLLDTVGNESIGHALGFTSMSLSLGLFAGPIVGGFIYDLAGYLAVFGPAFALIVLEIGLRLLLRPTTQYTRQAPPCTGPADEHSSLIPGTQVSNANVDQNGPSTVEDHPLSSVVILLHSPRFAVAMVGMALLNTFMTAFEAVLPIYLHEVFGYKSKQVAVVFLSNTVPMVFSPVSGALVDRIGSFGPALTGFALAGPSMMLLALIQTDTLVNSVLLRVFLFLFGCSVSLAMPAMMTEISLATEAVEHAHPGIFGRGAYSQAYGLSNAAFAGGTLAGPLYAGYLREWFGWNLMVISMGVLSLAMAGLICGYTGGERTDTTTERRDL</sequence>
<feature type="transmembrane region" description="Helical" evidence="7">
    <location>
        <begin position="87"/>
        <end position="105"/>
    </location>
</feature>
<dbReference type="InterPro" id="IPR001958">
    <property type="entry name" value="Tet-R_TetA/multi-R_MdtG-like"/>
</dbReference>
<feature type="transmembrane region" description="Helical" evidence="7">
    <location>
        <begin position="393"/>
        <end position="412"/>
    </location>
</feature>
<proteinExistence type="inferred from homology"/>
<evidence type="ECO:0000313" key="9">
    <source>
        <dbReference type="EMBL" id="PYI31731.1"/>
    </source>
</evidence>
<dbReference type="GO" id="GO:0022857">
    <property type="term" value="F:transmembrane transporter activity"/>
    <property type="evidence" value="ECO:0007669"/>
    <property type="project" value="InterPro"/>
</dbReference>
<feature type="transmembrane region" description="Helical" evidence="7">
    <location>
        <begin position="56"/>
        <end position="75"/>
    </location>
</feature>
<dbReference type="SUPFAM" id="SSF103473">
    <property type="entry name" value="MFS general substrate transporter"/>
    <property type="match status" value="1"/>
</dbReference>
<feature type="transmembrane region" description="Helical" evidence="7">
    <location>
        <begin position="12"/>
        <end position="36"/>
    </location>
</feature>
<protein>
    <submittedName>
        <fullName evidence="9">MFS general substrate transporter</fullName>
    </submittedName>
</protein>
<feature type="transmembrane region" description="Helical" evidence="7">
    <location>
        <begin position="111"/>
        <end position="134"/>
    </location>
</feature>
<evidence type="ECO:0000256" key="4">
    <source>
        <dbReference type="ARBA" id="ARBA00022692"/>
    </source>
</evidence>
<feature type="transmembrane region" description="Helical" evidence="7">
    <location>
        <begin position="254"/>
        <end position="279"/>
    </location>
</feature>
<evidence type="ECO:0000256" key="3">
    <source>
        <dbReference type="ARBA" id="ARBA00022448"/>
    </source>
</evidence>
<evidence type="ECO:0000259" key="8">
    <source>
        <dbReference type="PROSITE" id="PS50850"/>
    </source>
</evidence>
<comment type="similarity">
    <text evidence="2">Belongs to the major facilitator superfamily. Vesicular transporter family.</text>
</comment>
<dbReference type="EMBL" id="KZ825500">
    <property type="protein sequence ID" value="PYI31731.1"/>
    <property type="molecule type" value="Genomic_DNA"/>
</dbReference>
<feature type="transmembrane region" description="Helical" evidence="7">
    <location>
        <begin position="418"/>
        <end position="445"/>
    </location>
</feature>
<dbReference type="InterPro" id="IPR050930">
    <property type="entry name" value="MFS_Vesicular_Transporter"/>
</dbReference>
<organism evidence="9 10">
    <name type="scientific">Aspergillus indologenus CBS 114.80</name>
    <dbReference type="NCBI Taxonomy" id="1450541"/>
    <lineage>
        <taxon>Eukaryota</taxon>
        <taxon>Fungi</taxon>
        <taxon>Dikarya</taxon>
        <taxon>Ascomycota</taxon>
        <taxon>Pezizomycotina</taxon>
        <taxon>Eurotiomycetes</taxon>
        <taxon>Eurotiomycetidae</taxon>
        <taxon>Eurotiales</taxon>
        <taxon>Aspergillaceae</taxon>
        <taxon>Aspergillus</taxon>
        <taxon>Aspergillus subgen. Circumdati</taxon>
    </lineage>
</organism>
<gene>
    <name evidence="9" type="ORF">BP00DRAFT_474407</name>
</gene>
<dbReference type="PANTHER" id="PTHR23506:SF23">
    <property type="entry name" value="GH10249P"/>
    <property type="match status" value="1"/>
</dbReference>
<keyword evidence="5 7" id="KW-1133">Transmembrane helix</keyword>
<evidence type="ECO:0000256" key="5">
    <source>
        <dbReference type="ARBA" id="ARBA00022989"/>
    </source>
</evidence>
<feature type="transmembrane region" description="Helical" evidence="7">
    <location>
        <begin position="291"/>
        <end position="311"/>
    </location>
</feature>
<keyword evidence="6 7" id="KW-0472">Membrane</keyword>
<dbReference type="Gene3D" id="1.20.1250.20">
    <property type="entry name" value="MFS general substrate transporter like domains"/>
    <property type="match status" value="1"/>
</dbReference>
<reference evidence="9 10" key="1">
    <citation type="submission" date="2018-02" db="EMBL/GenBank/DDBJ databases">
        <title>The genomes of Aspergillus section Nigri reveals drivers in fungal speciation.</title>
        <authorList>
            <consortium name="DOE Joint Genome Institute"/>
            <person name="Vesth T.C."/>
            <person name="Nybo J."/>
            <person name="Theobald S."/>
            <person name="Brandl J."/>
            <person name="Frisvad J.C."/>
            <person name="Nielsen K.F."/>
            <person name="Lyhne E.K."/>
            <person name="Kogle M.E."/>
            <person name="Kuo A."/>
            <person name="Riley R."/>
            <person name="Clum A."/>
            <person name="Nolan M."/>
            <person name="Lipzen A."/>
            <person name="Salamov A."/>
            <person name="Henrissat B."/>
            <person name="Wiebenga A."/>
            <person name="De vries R.P."/>
            <person name="Grigoriev I.V."/>
            <person name="Mortensen U.H."/>
            <person name="Andersen M.R."/>
            <person name="Baker S.E."/>
        </authorList>
    </citation>
    <scope>NUCLEOTIDE SEQUENCE [LARGE SCALE GENOMIC DNA]</scope>
    <source>
        <strain evidence="9 10">CBS 114.80</strain>
    </source>
</reference>
<feature type="transmembrane region" description="Helical" evidence="7">
    <location>
        <begin position="350"/>
        <end position="372"/>
    </location>
</feature>
<keyword evidence="4 7" id="KW-0812">Transmembrane</keyword>
<evidence type="ECO:0000256" key="1">
    <source>
        <dbReference type="ARBA" id="ARBA00004141"/>
    </source>
</evidence>
<accession>A0A2V5I6S9</accession>
<feature type="transmembrane region" description="Helical" evidence="7">
    <location>
        <begin position="318"/>
        <end position="338"/>
    </location>
</feature>
<feature type="transmembrane region" description="Helical" evidence="7">
    <location>
        <begin position="174"/>
        <end position="195"/>
    </location>
</feature>
<dbReference type="Proteomes" id="UP000248817">
    <property type="component" value="Unassembled WGS sequence"/>
</dbReference>
<dbReference type="InterPro" id="IPR020846">
    <property type="entry name" value="MFS_dom"/>
</dbReference>
<evidence type="ECO:0000256" key="6">
    <source>
        <dbReference type="ARBA" id="ARBA00023136"/>
    </source>
</evidence>
<dbReference type="GO" id="GO:0016020">
    <property type="term" value="C:membrane"/>
    <property type="evidence" value="ECO:0007669"/>
    <property type="project" value="UniProtKB-SubCell"/>
</dbReference>
<dbReference type="CDD" id="cd17325">
    <property type="entry name" value="MFS_MdtG_SLC18_like"/>
    <property type="match status" value="1"/>
</dbReference>
<feature type="transmembrane region" description="Helical" evidence="7">
    <location>
        <begin position="146"/>
        <end position="168"/>
    </location>
</feature>
<evidence type="ECO:0000256" key="2">
    <source>
        <dbReference type="ARBA" id="ARBA00006829"/>
    </source>
</evidence>
<dbReference type="PROSITE" id="PS50850">
    <property type="entry name" value="MFS"/>
    <property type="match status" value="1"/>
</dbReference>
<feature type="domain" description="Major facilitator superfamily (MFS) profile" evidence="8">
    <location>
        <begin position="14"/>
        <end position="449"/>
    </location>
</feature>
<name>A0A2V5I6S9_9EURO</name>
<keyword evidence="3" id="KW-0813">Transport</keyword>
<evidence type="ECO:0000256" key="7">
    <source>
        <dbReference type="SAM" id="Phobius"/>
    </source>
</evidence>
<dbReference type="InterPro" id="IPR011701">
    <property type="entry name" value="MFS"/>
</dbReference>
<evidence type="ECO:0000313" key="10">
    <source>
        <dbReference type="Proteomes" id="UP000248817"/>
    </source>
</evidence>
<comment type="subcellular location">
    <subcellularLocation>
        <location evidence="1">Membrane</location>
        <topology evidence="1">Multi-pass membrane protein</topology>
    </subcellularLocation>
</comment>
<dbReference type="AlphaFoldDB" id="A0A2V5I6S9"/>